<evidence type="ECO:0000256" key="1">
    <source>
        <dbReference type="ARBA" id="ARBA00023125"/>
    </source>
</evidence>
<accession>A0AA95MR49</accession>
<dbReference type="EMBL" id="CP126114">
    <property type="protein sequence ID" value="WHY86874.1"/>
    <property type="molecule type" value="Genomic_DNA"/>
</dbReference>
<evidence type="ECO:0000313" key="5">
    <source>
        <dbReference type="Proteomes" id="UP001178288"/>
    </source>
</evidence>
<dbReference type="Pfam" id="PF00440">
    <property type="entry name" value="TetR_N"/>
    <property type="match status" value="1"/>
</dbReference>
<reference evidence="4" key="1">
    <citation type="submission" date="2023-05" db="EMBL/GenBank/DDBJ databases">
        <title>Comparative genomics of Bacillaceae isolates and their secondary metabolite potential.</title>
        <authorList>
            <person name="Song L."/>
            <person name="Nielsen L.J."/>
            <person name="Mohite O."/>
            <person name="Xu X."/>
            <person name="Weber T."/>
            <person name="Kovacs A.T."/>
        </authorList>
    </citation>
    <scope>NUCLEOTIDE SEQUENCE</scope>
    <source>
        <strain evidence="4">XLM17</strain>
    </source>
</reference>
<dbReference type="InterPro" id="IPR009057">
    <property type="entry name" value="Homeodomain-like_sf"/>
</dbReference>
<dbReference type="GO" id="GO:0003677">
    <property type="term" value="F:DNA binding"/>
    <property type="evidence" value="ECO:0007669"/>
    <property type="project" value="UniProtKB-UniRule"/>
</dbReference>
<dbReference type="Proteomes" id="UP001178288">
    <property type="component" value="Chromosome"/>
</dbReference>
<dbReference type="AlphaFoldDB" id="A0AA95MR49"/>
<dbReference type="Gene3D" id="1.10.357.10">
    <property type="entry name" value="Tetracycline Repressor, domain 2"/>
    <property type="match status" value="1"/>
</dbReference>
<organism evidence="4 5">
    <name type="scientific">Neobacillus novalis</name>
    <dbReference type="NCBI Taxonomy" id="220687"/>
    <lineage>
        <taxon>Bacteria</taxon>
        <taxon>Bacillati</taxon>
        <taxon>Bacillota</taxon>
        <taxon>Bacilli</taxon>
        <taxon>Bacillales</taxon>
        <taxon>Bacillaceae</taxon>
        <taxon>Neobacillus</taxon>
    </lineage>
</organism>
<dbReference type="InterPro" id="IPR001647">
    <property type="entry name" value="HTH_TetR"/>
</dbReference>
<feature type="domain" description="HTH tetR-type" evidence="3">
    <location>
        <begin position="6"/>
        <end position="66"/>
    </location>
</feature>
<sequence length="192" mass="21678">MAPKKKFSKDDIIEAAFEIAREEGIDNITVRKVADKIGSSIAPIYVNFTDVDELKNAVLKKIHDISQQMLMTKYSENPFLNIGIASLKFAREYKVLFKDLVMNSNTHLKNIQPPDSSLLEQMKQGSRLEGFTDEELADILFKMKVFQMGLSVMDVYGFLPEEFSEEKLIEVLEGAGKDVIAAARLRQAGRLD</sequence>
<proteinExistence type="predicted"/>
<gene>
    <name evidence="4" type="ORF">QNH39_03080</name>
</gene>
<evidence type="ECO:0000313" key="4">
    <source>
        <dbReference type="EMBL" id="WHY86874.1"/>
    </source>
</evidence>
<dbReference type="SUPFAM" id="SSF46689">
    <property type="entry name" value="Homeodomain-like"/>
    <property type="match status" value="1"/>
</dbReference>
<name>A0AA95MR49_9BACI</name>
<keyword evidence="5" id="KW-1185">Reference proteome</keyword>
<dbReference type="KEGG" id="nnv:QNH39_03080"/>
<evidence type="ECO:0000256" key="2">
    <source>
        <dbReference type="PROSITE-ProRule" id="PRU00335"/>
    </source>
</evidence>
<evidence type="ECO:0000259" key="3">
    <source>
        <dbReference type="PROSITE" id="PS50977"/>
    </source>
</evidence>
<dbReference type="RefSeq" id="WP_066095868.1">
    <property type="nucleotide sequence ID" value="NZ_CP126114.1"/>
</dbReference>
<dbReference type="PROSITE" id="PS50977">
    <property type="entry name" value="HTH_TETR_2"/>
    <property type="match status" value="1"/>
</dbReference>
<keyword evidence="1 2" id="KW-0238">DNA-binding</keyword>
<protein>
    <submittedName>
        <fullName evidence="4">Helix-turn-helix domain-containing protein</fullName>
    </submittedName>
</protein>
<feature type="DNA-binding region" description="H-T-H motif" evidence="2">
    <location>
        <begin position="29"/>
        <end position="48"/>
    </location>
</feature>